<keyword evidence="1" id="KW-0472">Membrane</keyword>
<feature type="signal peptide" evidence="2">
    <location>
        <begin position="1"/>
        <end position="22"/>
    </location>
</feature>
<dbReference type="Proteomes" id="UP000027265">
    <property type="component" value="Unassembled WGS sequence"/>
</dbReference>
<dbReference type="HOGENOM" id="CLU_2386482_0_0_1"/>
<keyword evidence="1" id="KW-0812">Transmembrane</keyword>
<name>A0A067Q2Z3_9AGAM</name>
<keyword evidence="1" id="KW-1133">Transmembrane helix</keyword>
<gene>
    <name evidence="3" type="ORF">JAAARDRAFT_126094</name>
</gene>
<keyword evidence="4" id="KW-1185">Reference proteome</keyword>
<evidence type="ECO:0000256" key="2">
    <source>
        <dbReference type="SAM" id="SignalP"/>
    </source>
</evidence>
<feature type="chain" id="PRO_5001643671" evidence="2">
    <location>
        <begin position="23"/>
        <end position="94"/>
    </location>
</feature>
<reference evidence="4" key="1">
    <citation type="journal article" date="2014" name="Proc. Natl. Acad. Sci. U.S.A.">
        <title>Extensive sampling of basidiomycete genomes demonstrates inadequacy of the white-rot/brown-rot paradigm for wood decay fungi.</title>
        <authorList>
            <person name="Riley R."/>
            <person name="Salamov A.A."/>
            <person name="Brown D.W."/>
            <person name="Nagy L.G."/>
            <person name="Floudas D."/>
            <person name="Held B.W."/>
            <person name="Levasseur A."/>
            <person name="Lombard V."/>
            <person name="Morin E."/>
            <person name="Otillar R."/>
            <person name="Lindquist E.A."/>
            <person name="Sun H."/>
            <person name="LaButti K.M."/>
            <person name="Schmutz J."/>
            <person name="Jabbour D."/>
            <person name="Luo H."/>
            <person name="Baker S.E."/>
            <person name="Pisabarro A.G."/>
            <person name="Walton J.D."/>
            <person name="Blanchette R.A."/>
            <person name="Henrissat B."/>
            <person name="Martin F."/>
            <person name="Cullen D."/>
            <person name="Hibbett D.S."/>
            <person name="Grigoriev I.V."/>
        </authorList>
    </citation>
    <scope>NUCLEOTIDE SEQUENCE [LARGE SCALE GENOMIC DNA]</scope>
    <source>
        <strain evidence="4">MUCL 33604</strain>
    </source>
</reference>
<evidence type="ECO:0000256" key="1">
    <source>
        <dbReference type="SAM" id="Phobius"/>
    </source>
</evidence>
<dbReference type="InParanoid" id="A0A067Q2Z3"/>
<evidence type="ECO:0000313" key="4">
    <source>
        <dbReference type="Proteomes" id="UP000027265"/>
    </source>
</evidence>
<protein>
    <submittedName>
        <fullName evidence="3">Uncharacterized protein</fullName>
    </submittedName>
</protein>
<dbReference type="AlphaFoldDB" id="A0A067Q2Z3"/>
<proteinExistence type="predicted"/>
<dbReference type="OrthoDB" id="3187773at2759"/>
<feature type="transmembrane region" description="Helical" evidence="1">
    <location>
        <begin position="54"/>
        <end position="81"/>
    </location>
</feature>
<sequence length="94" mass="10510">MLILLSPRLYSLLLCLSCLVTALLYKTGNSSLGVTLRVETRLLTDPDQPGMHRMVIGCVFLFFSFVFQGVQYLCALVHWLVPIVKDDDTGMCVV</sequence>
<organism evidence="3 4">
    <name type="scientific">Jaapia argillacea MUCL 33604</name>
    <dbReference type="NCBI Taxonomy" id="933084"/>
    <lineage>
        <taxon>Eukaryota</taxon>
        <taxon>Fungi</taxon>
        <taxon>Dikarya</taxon>
        <taxon>Basidiomycota</taxon>
        <taxon>Agaricomycotina</taxon>
        <taxon>Agaricomycetes</taxon>
        <taxon>Agaricomycetidae</taxon>
        <taxon>Jaapiales</taxon>
        <taxon>Jaapiaceae</taxon>
        <taxon>Jaapia</taxon>
    </lineage>
</organism>
<dbReference type="EMBL" id="KL197714">
    <property type="protein sequence ID" value="KDQ60530.1"/>
    <property type="molecule type" value="Genomic_DNA"/>
</dbReference>
<evidence type="ECO:0000313" key="3">
    <source>
        <dbReference type="EMBL" id="KDQ60530.1"/>
    </source>
</evidence>
<accession>A0A067Q2Z3</accession>
<keyword evidence="2" id="KW-0732">Signal</keyword>